<evidence type="ECO:0008006" key="2">
    <source>
        <dbReference type="Google" id="ProtNLM"/>
    </source>
</evidence>
<accession>A0A0F9G0T4</accession>
<dbReference type="SUPFAM" id="SSF52980">
    <property type="entry name" value="Restriction endonuclease-like"/>
    <property type="match status" value="1"/>
</dbReference>
<dbReference type="AlphaFoldDB" id="A0A0F9G0T4"/>
<sequence>MAASTYKLVNGNSSTPETAIKKLAKEFLILAGWFVRHNMQRRWSYKGMPDIIATHHGVTLEIEFKSKTGTQSPDQIRYQADLQEHGGHYVLARRSVDILYYLKENNL</sequence>
<dbReference type="EMBL" id="LAZR01030308">
    <property type="protein sequence ID" value="KKL57002.1"/>
    <property type="molecule type" value="Genomic_DNA"/>
</dbReference>
<dbReference type="GO" id="GO:0003676">
    <property type="term" value="F:nucleic acid binding"/>
    <property type="evidence" value="ECO:0007669"/>
    <property type="project" value="InterPro"/>
</dbReference>
<comment type="caution">
    <text evidence="1">The sequence shown here is derived from an EMBL/GenBank/DDBJ whole genome shotgun (WGS) entry which is preliminary data.</text>
</comment>
<organism evidence="1">
    <name type="scientific">marine sediment metagenome</name>
    <dbReference type="NCBI Taxonomy" id="412755"/>
    <lineage>
        <taxon>unclassified sequences</taxon>
        <taxon>metagenomes</taxon>
        <taxon>ecological metagenomes</taxon>
    </lineage>
</organism>
<dbReference type="InterPro" id="IPR011335">
    <property type="entry name" value="Restrct_endonuc-II-like"/>
</dbReference>
<evidence type="ECO:0000313" key="1">
    <source>
        <dbReference type="EMBL" id="KKL57002.1"/>
    </source>
</evidence>
<gene>
    <name evidence="1" type="ORF">LCGC14_2239760</name>
</gene>
<protein>
    <recommendedName>
        <fullName evidence="2">VRR-NUC domain-containing protein</fullName>
    </recommendedName>
</protein>
<dbReference type="Gene3D" id="3.40.1350.10">
    <property type="match status" value="1"/>
</dbReference>
<dbReference type="InterPro" id="IPR011856">
    <property type="entry name" value="tRNA_endonuc-like_dom_sf"/>
</dbReference>
<name>A0A0F9G0T4_9ZZZZ</name>
<proteinExistence type="predicted"/>
<reference evidence="1" key="1">
    <citation type="journal article" date="2015" name="Nature">
        <title>Complex archaea that bridge the gap between prokaryotes and eukaryotes.</title>
        <authorList>
            <person name="Spang A."/>
            <person name="Saw J.H."/>
            <person name="Jorgensen S.L."/>
            <person name="Zaremba-Niedzwiedzka K."/>
            <person name="Martijn J."/>
            <person name="Lind A.E."/>
            <person name="van Eijk R."/>
            <person name="Schleper C."/>
            <person name="Guy L."/>
            <person name="Ettema T.J."/>
        </authorList>
    </citation>
    <scope>NUCLEOTIDE SEQUENCE</scope>
</reference>